<keyword evidence="3" id="KW-1185">Reference proteome</keyword>
<dbReference type="EMBL" id="CAJVPJ010000356">
    <property type="protein sequence ID" value="CAG8515376.1"/>
    <property type="molecule type" value="Genomic_DNA"/>
</dbReference>
<dbReference type="AlphaFoldDB" id="A0A9N9A2J6"/>
<name>A0A9N9A2J6_9GLOM</name>
<accession>A0A9N9A2J6</accession>
<gene>
    <name evidence="2" type="ORF">POCULU_LOCUS3292</name>
</gene>
<feature type="compositionally biased region" description="Polar residues" evidence="1">
    <location>
        <begin position="124"/>
        <end position="134"/>
    </location>
</feature>
<comment type="caution">
    <text evidence="2">The sequence shown here is derived from an EMBL/GenBank/DDBJ whole genome shotgun (WGS) entry which is preliminary data.</text>
</comment>
<sequence length="169" mass="19446">MTVYISIEFESSQQFTMGLMKAIRTFMDYFNSNSNIRHRIYGRSGSDEVGKYEMKKQVIELMGEKGPFNGSWPTAAKKPEEDPITNSDNLTRLYYNNPPQVRHTEQPHEVLSFWQDDSQRKSDMSTNSANNFRSNGMEDRTDAKAKIRFILVDAGTRKMVLWCGGSSNH</sequence>
<feature type="region of interest" description="Disordered" evidence="1">
    <location>
        <begin position="118"/>
        <end position="137"/>
    </location>
</feature>
<evidence type="ECO:0000313" key="2">
    <source>
        <dbReference type="EMBL" id="CAG8515376.1"/>
    </source>
</evidence>
<evidence type="ECO:0000313" key="3">
    <source>
        <dbReference type="Proteomes" id="UP000789572"/>
    </source>
</evidence>
<evidence type="ECO:0000256" key="1">
    <source>
        <dbReference type="SAM" id="MobiDB-lite"/>
    </source>
</evidence>
<protein>
    <submittedName>
        <fullName evidence="2">10061_t:CDS:1</fullName>
    </submittedName>
</protein>
<reference evidence="2" key="1">
    <citation type="submission" date="2021-06" db="EMBL/GenBank/DDBJ databases">
        <authorList>
            <person name="Kallberg Y."/>
            <person name="Tangrot J."/>
            <person name="Rosling A."/>
        </authorList>
    </citation>
    <scope>NUCLEOTIDE SEQUENCE</scope>
    <source>
        <strain evidence="2">IA702</strain>
    </source>
</reference>
<proteinExistence type="predicted"/>
<dbReference type="Proteomes" id="UP000789572">
    <property type="component" value="Unassembled WGS sequence"/>
</dbReference>
<organism evidence="2 3">
    <name type="scientific">Paraglomus occultum</name>
    <dbReference type="NCBI Taxonomy" id="144539"/>
    <lineage>
        <taxon>Eukaryota</taxon>
        <taxon>Fungi</taxon>
        <taxon>Fungi incertae sedis</taxon>
        <taxon>Mucoromycota</taxon>
        <taxon>Glomeromycotina</taxon>
        <taxon>Glomeromycetes</taxon>
        <taxon>Paraglomerales</taxon>
        <taxon>Paraglomeraceae</taxon>
        <taxon>Paraglomus</taxon>
    </lineage>
</organism>